<evidence type="ECO:0008006" key="4">
    <source>
        <dbReference type="Google" id="ProtNLM"/>
    </source>
</evidence>
<accession>A0A1M7IZL1</accession>
<keyword evidence="1" id="KW-1133">Transmembrane helix</keyword>
<sequence length="111" mass="12982">MLKKLIEINKKIGFEKMANAFLLILIFHLLFVFAIYYSTKFNFQNPLIPKIIGLEIFAPYAQKGLIITFGLLISTIFKFLKQDLFVILICLIVISFYYFTSFEADFSAYQK</sequence>
<dbReference type="OrthoDB" id="1376944at2"/>
<dbReference type="STRING" id="946677.SAMN05444484_106113"/>
<proteinExistence type="predicted"/>
<keyword evidence="1" id="KW-0472">Membrane</keyword>
<protein>
    <recommendedName>
        <fullName evidence="4">DoxX protein</fullName>
    </recommendedName>
</protein>
<evidence type="ECO:0000313" key="2">
    <source>
        <dbReference type="EMBL" id="SHM46175.1"/>
    </source>
</evidence>
<reference evidence="3" key="1">
    <citation type="submission" date="2016-11" db="EMBL/GenBank/DDBJ databases">
        <authorList>
            <person name="Varghese N."/>
            <person name="Submissions S."/>
        </authorList>
    </citation>
    <scope>NUCLEOTIDE SEQUENCE [LARGE SCALE GENOMIC DNA]</scope>
    <source>
        <strain evidence="3">DSM 24724</strain>
    </source>
</reference>
<feature type="transmembrane region" description="Helical" evidence="1">
    <location>
        <begin position="57"/>
        <end position="77"/>
    </location>
</feature>
<keyword evidence="3" id="KW-1185">Reference proteome</keyword>
<feature type="transmembrane region" description="Helical" evidence="1">
    <location>
        <begin position="84"/>
        <end position="100"/>
    </location>
</feature>
<evidence type="ECO:0000256" key="1">
    <source>
        <dbReference type="SAM" id="Phobius"/>
    </source>
</evidence>
<gene>
    <name evidence="2" type="ORF">SAMN05444484_106113</name>
</gene>
<feature type="transmembrane region" description="Helical" evidence="1">
    <location>
        <begin position="20"/>
        <end position="37"/>
    </location>
</feature>
<keyword evidence="1" id="KW-0812">Transmembrane</keyword>
<dbReference type="RefSeq" id="WP_143155055.1">
    <property type="nucleotide sequence ID" value="NZ_FRBT01000006.1"/>
</dbReference>
<evidence type="ECO:0000313" key="3">
    <source>
        <dbReference type="Proteomes" id="UP000184028"/>
    </source>
</evidence>
<organism evidence="2 3">
    <name type="scientific">Flavobacterium chilense</name>
    <dbReference type="NCBI Taxonomy" id="946677"/>
    <lineage>
        <taxon>Bacteria</taxon>
        <taxon>Pseudomonadati</taxon>
        <taxon>Bacteroidota</taxon>
        <taxon>Flavobacteriia</taxon>
        <taxon>Flavobacteriales</taxon>
        <taxon>Flavobacteriaceae</taxon>
        <taxon>Flavobacterium</taxon>
    </lineage>
</organism>
<dbReference type="Proteomes" id="UP000184028">
    <property type="component" value="Unassembled WGS sequence"/>
</dbReference>
<dbReference type="EMBL" id="FRBT01000006">
    <property type="protein sequence ID" value="SHM46175.1"/>
    <property type="molecule type" value="Genomic_DNA"/>
</dbReference>
<dbReference type="AlphaFoldDB" id="A0A1M7IZL1"/>
<name>A0A1M7IZL1_9FLAO</name>